<evidence type="ECO:0000313" key="6">
    <source>
        <dbReference type="Proteomes" id="UP000305848"/>
    </source>
</evidence>
<reference evidence="5 6" key="1">
    <citation type="submission" date="2019-05" db="EMBL/GenBank/DDBJ databases">
        <title>Panacibacter sp. strain 17mud1-8 Genome sequencing and assembly.</title>
        <authorList>
            <person name="Chhetri G."/>
        </authorList>
    </citation>
    <scope>NUCLEOTIDE SEQUENCE [LARGE SCALE GENOMIC DNA]</scope>
    <source>
        <strain evidence="5 6">17mud1-8</strain>
    </source>
</reference>
<feature type="compositionally biased region" description="Low complexity" evidence="2">
    <location>
        <begin position="302"/>
        <end position="316"/>
    </location>
</feature>
<feature type="region of interest" description="Disordered" evidence="2">
    <location>
        <begin position="460"/>
        <end position="486"/>
    </location>
</feature>
<feature type="coiled-coil region" evidence="1">
    <location>
        <begin position="726"/>
        <end position="753"/>
    </location>
</feature>
<accession>A0A4U3L463</accession>
<evidence type="ECO:0000259" key="3">
    <source>
        <dbReference type="Pfam" id="PF13699"/>
    </source>
</evidence>
<dbReference type="OrthoDB" id="4317910at2"/>
<feature type="region of interest" description="Disordered" evidence="2">
    <location>
        <begin position="279"/>
        <end position="373"/>
    </location>
</feature>
<name>A0A4U3L463_9BACT</name>
<evidence type="ECO:0000256" key="2">
    <source>
        <dbReference type="SAM" id="MobiDB-lite"/>
    </source>
</evidence>
<comment type="caution">
    <text evidence="5">The sequence shown here is derived from an EMBL/GenBank/DDBJ whole genome shotgun (WGS) entry which is preliminary data.</text>
</comment>
<dbReference type="EMBL" id="SZQL01000004">
    <property type="protein sequence ID" value="TKK69875.1"/>
    <property type="molecule type" value="Genomic_DNA"/>
</dbReference>
<sequence length="1564" mass="174033">MSFKSVNTATSKSASPAVDTVLLPTQNGFSQKENSANKSQITGIYIQPKLTVGAPDDPYEKEADVVADKVMRMPERPFIQRKCATCEKEEKIQRQEADDEEEELIQTKPINNVLSVQRKCEECKKEEEKPLQRKPLHSGMPAFLQAKSTSAAPEVSNDLETSIQASRASGGSMDVHTKSFMQNRFQTGFEDVRIHSDSSAAQMNKQLNAKAFTVGNNIYFNEGQYQPHTSEGKTLLAHELTHVIQQNKSLPLAQPVQRQEASTDTAVTDSVCSAYNQPVTSAATPTEESKTPEAPAEPSPEVKPAATKPAAAKPVANKSTKPVNKAEENKATTASPDENEKKKVPDDPAFNAVINETHKKAKKQKQHEGADIKVQHAEDAANVKDEQAIASGATVLAVDEKVNEEKQKPKEFNANEFKQQLKEKISSGVPNEEAGAREFIKDDKQVNAITEGTKNNVTKAQDEVVSDAKRINAPTEGGDKKSEIFTSPGIEYKAEQTGPKPVITNPERAIPKPVSEEELQMDKEHDADSLDKTMEENDLTDNQLAESEEPKFIDTLQEKQNSQKELCKIPNKLKATEDTQLQQSTGVAQLALNSGMNNMYLNRDGKLKSVEQGQHNVQSEEELRLQDYYNKIKLIYATTELNVKNSLAYLECIVSCTFEEAIAAAFETFKDHVTKRLDYYYDWHIINPDYEKEDKMTRAFVNVPLDEKIAALEYRMLFLPPNSPEKAGLQTKIDDLKSKRTKLKIELIFEEEKALFISTMDIAIDKIADMVAAGLNEAKAIISKGKAAVEEEFCCLDDATKAKAKETTDDFISKFSDLNDKVNDKETELSDTLAKQYNETASKLKDTFETIRKEAALSWWEKAWRKIKEIALIIYDLGKTLLNILIKAASVIGDIIRHPIRFFENLIEGITRGFKNFVKNLPRHLEEIIFRLIMGVVPPEITLPAQWDVKGIFSFVLDILGLSKANIRKQAVDRFGAPIVEKLEQTFELFVIFRNEGFAGLWEYIKEKIGNLKDAIIEEVKTFFKESIIQAAVEFLISALTPASGFIKVCKSIINIVIFLVKNLQNLLKLLDNILDSLADIAVGKVDKAANKVENAITDILLVGIKFLAALVGINLDKIQAKISKIINAVRNPVNRALKWLFDKAEAFARKTGLLTLIAKGKEKFEAGKEWAKEKVEKGKEMAIGAGKKVLGWLGIRKTFKDDKGENHQIYFKGKAASADLYVASKNPKTVPTLLAAISKFFAKPGNAYSQQYSTAVKLNKEIEVLKSRLTNAQNTNADKDNVDMNEKMEQLAATLPPLMTLTGGTEPPPLVKPAFANGVKANNFEVFFIKKGRTGGGSTANTNSGATLAGWMKIQQAGLSDEAAWVKMHLLTEQLGGPALDSNLTPARRETNTFFYNKIEKHAIDAVSDNKVIWYKIAITYHGAPDNDYPNHVSMEWGPYQFNEDNSQWEKKAQGTLIDGEKVGGSDSQDPAVPDFSGSAIIPNLNDPLIGRVKIEKLATGLSRQFAEFVQQVRSEATFKNENTMQKRLKDAYKQRTIPIDNFEEQVDALVSQANKTYTIQRV</sequence>
<dbReference type="Pfam" id="PF13930">
    <property type="entry name" value="Endonuclea_NS_2"/>
    <property type="match status" value="1"/>
</dbReference>
<evidence type="ECO:0000256" key="1">
    <source>
        <dbReference type="SAM" id="Coils"/>
    </source>
</evidence>
<dbReference type="Proteomes" id="UP000305848">
    <property type="component" value="Unassembled WGS sequence"/>
</dbReference>
<dbReference type="InterPro" id="IPR044927">
    <property type="entry name" value="Endonuclea_NS_2"/>
</dbReference>
<keyword evidence="1" id="KW-0175">Coiled coil</keyword>
<keyword evidence="6" id="KW-1185">Reference proteome</keyword>
<dbReference type="Pfam" id="PF13699">
    <property type="entry name" value="eCIS_core"/>
    <property type="match status" value="1"/>
</dbReference>
<organism evidence="5 6">
    <name type="scientific">Ilyomonas limi</name>
    <dbReference type="NCBI Taxonomy" id="2575867"/>
    <lineage>
        <taxon>Bacteria</taxon>
        <taxon>Pseudomonadati</taxon>
        <taxon>Bacteroidota</taxon>
        <taxon>Chitinophagia</taxon>
        <taxon>Chitinophagales</taxon>
        <taxon>Chitinophagaceae</taxon>
        <taxon>Ilyomonas</taxon>
    </lineage>
</organism>
<dbReference type="InterPro" id="IPR025295">
    <property type="entry name" value="eCIS_core_dom"/>
</dbReference>
<feature type="compositionally biased region" description="Basic and acidic residues" evidence="2">
    <location>
        <begin position="460"/>
        <end position="470"/>
    </location>
</feature>
<protein>
    <submittedName>
        <fullName evidence="5">DUF4157 domain-containing protein</fullName>
    </submittedName>
</protein>
<evidence type="ECO:0000259" key="4">
    <source>
        <dbReference type="Pfam" id="PF13930"/>
    </source>
</evidence>
<dbReference type="RefSeq" id="WP_137261097.1">
    <property type="nucleotide sequence ID" value="NZ_SZQL01000004.1"/>
</dbReference>
<proteinExistence type="predicted"/>
<feature type="domain" description="eCIS core" evidence="3">
    <location>
        <begin position="173"/>
        <end position="248"/>
    </location>
</feature>
<evidence type="ECO:0000313" key="5">
    <source>
        <dbReference type="EMBL" id="TKK69875.1"/>
    </source>
</evidence>
<gene>
    <name evidence="5" type="ORF">FC093_07305</name>
</gene>
<feature type="domain" description="Type VII secretion system protein EssD-like" evidence="4">
    <location>
        <begin position="1368"/>
        <end position="1437"/>
    </location>
</feature>